<dbReference type="Pfam" id="PF00512">
    <property type="entry name" value="HisKA"/>
    <property type="match status" value="1"/>
</dbReference>
<dbReference type="InterPro" id="IPR005467">
    <property type="entry name" value="His_kinase_dom"/>
</dbReference>
<keyword evidence="7 18" id="KW-0812">Transmembrane</keyword>
<dbReference type="CDD" id="cd16922">
    <property type="entry name" value="HATPase_EvgS-ArcB-TorS-like"/>
    <property type="match status" value="1"/>
</dbReference>
<evidence type="ECO:0000256" key="16">
    <source>
        <dbReference type="PROSITE-ProRule" id="PRU00110"/>
    </source>
</evidence>
<dbReference type="SMART" id="SM00448">
    <property type="entry name" value="REC"/>
    <property type="match status" value="1"/>
</dbReference>
<dbReference type="InterPro" id="IPR001789">
    <property type="entry name" value="Sig_transdc_resp-reg_receiver"/>
</dbReference>
<reference evidence="22" key="1">
    <citation type="submission" date="2020-04" db="EMBL/GenBank/DDBJ databases">
        <title>A desert anoxygenic phototrophic bacterium fixes CO2 using RubisCO under aerobic conditions.</title>
        <authorList>
            <person name="Tang K."/>
        </authorList>
    </citation>
    <scope>NUCLEOTIDE SEQUENCE [LARGE SCALE GENOMIC DNA]</scope>
    <source>
        <strain evidence="22">MIMtkB3</strain>
    </source>
</reference>
<dbReference type="SMART" id="SM00387">
    <property type="entry name" value="HATPase_c"/>
    <property type="match status" value="1"/>
</dbReference>
<keyword evidence="9" id="KW-0418">Kinase</keyword>
<dbReference type="PROSITE" id="PS50110">
    <property type="entry name" value="RESPONSE_REGULATORY"/>
    <property type="match status" value="1"/>
</dbReference>
<accession>A0A858RC19</accession>
<dbReference type="KEGG" id="acru:HHL28_18020"/>
<evidence type="ECO:0000256" key="9">
    <source>
        <dbReference type="ARBA" id="ARBA00022777"/>
    </source>
</evidence>
<evidence type="ECO:0000256" key="18">
    <source>
        <dbReference type="SAM" id="Phobius"/>
    </source>
</evidence>
<dbReference type="Pfam" id="PF02518">
    <property type="entry name" value="HATPase_c"/>
    <property type="match status" value="1"/>
</dbReference>
<dbReference type="Gene3D" id="3.30.565.10">
    <property type="entry name" value="Histidine kinase-like ATPase, C-terminal domain"/>
    <property type="match status" value="1"/>
</dbReference>
<dbReference type="Proteomes" id="UP000501891">
    <property type="component" value="Chromosome"/>
</dbReference>
<keyword evidence="13 18" id="KW-0472">Membrane</keyword>
<dbReference type="Pfam" id="PF01627">
    <property type="entry name" value="Hpt"/>
    <property type="match status" value="1"/>
</dbReference>
<dbReference type="FunFam" id="1.10.287.130:FF:000002">
    <property type="entry name" value="Two-component osmosensing histidine kinase"/>
    <property type="match status" value="1"/>
</dbReference>
<evidence type="ECO:0000256" key="7">
    <source>
        <dbReference type="ARBA" id="ARBA00022692"/>
    </source>
</evidence>
<comment type="subunit">
    <text evidence="14">At low DSF concentrations, interacts with RpfF.</text>
</comment>
<evidence type="ECO:0000256" key="4">
    <source>
        <dbReference type="ARBA" id="ARBA00022475"/>
    </source>
</evidence>
<evidence type="ECO:0000256" key="5">
    <source>
        <dbReference type="ARBA" id="ARBA00022553"/>
    </source>
</evidence>
<dbReference type="EC" id="2.7.13.3" evidence="3"/>
<dbReference type="AlphaFoldDB" id="A0A858RC19"/>
<evidence type="ECO:0000256" key="13">
    <source>
        <dbReference type="ARBA" id="ARBA00023136"/>
    </source>
</evidence>
<evidence type="ECO:0000256" key="14">
    <source>
        <dbReference type="ARBA" id="ARBA00064003"/>
    </source>
</evidence>
<gene>
    <name evidence="22" type="ORF">HHL28_18020</name>
</gene>
<dbReference type="PROSITE" id="PS50894">
    <property type="entry name" value="HPT"/>
    <property type="match status" value="1"/>
</dbReference>
<keyword evidence="12" id="KW-0902">Two-component regulatory system</keyword>
<sequence length="722" mass="76347">MQPGIAVLLHRRSGSTPREVLVEVGLLHEFAQAHRQDIWTVSLAATAVGAVAASWAGMVPAALWWALYMATLAYSHRLYLRLVKAAPALRDPLPWQARLLWLRVTSAACWAAIALVAWPGADEESRYFLLIVLASTLALRTAGSTALPRVLRGQMVPPLLAILALCLTRTEPIFNGLAVTSVVFAAVLWRIGERSSQRIRQSLCLQFDLLDAKASADAANAAKGQFLAMLSHEIRTPMTGILGLTRLVLDTPLTPQQRDYLHTVHDAGDGLLTLLNDVLDLSKVEAGRLELEDTPFSPRELVEGVVRLLSPKAAEKGLELRALVAEGVPARLSGDPLRLRQVLVNLVSNAVKFTERGHVRVQVGAEPLAGGRVRFGALVSDTGIGIAPEAQGRLFQAFSQADAGTARRYGGSGLGLSICRRIARAMGGDMGFRSTPGRGSDFWFAVPLAALPADADPPPPAPEPVPPLAILLADDVAANRLVLTSLLEAQGHRVTAVGDGRAAVEAVAAGRADLVLMDMEMAGLDGPGATRAIRALPDRAVAATPVIATTANTDPADMARCRAAGMDGFIAKPVRPEELAVEIARVWAGRQPALPAAPDRVREALPDLDGEALDALARSVDPAELPGLLALARPTLEDAARGLRAAWRAGDLDAVALAAHTIRGTAGSFGLSRLADHATRLHRAARDGYGLEAAPLVDTLDGLMAEGLAGLEAWRAEEPVGA</sequence>
<dbReference type="GO" id="GO:0000155">
    <property type="term" value="F:phosphorelay sensor kinase activity"/>
    <property type="evidence" value="ECO:0007669"/>
    <property type="project" value="InterPro"/>
</dbReference>
<dbReference type="CDD" id="cd17546">
    <property type="entry name" value="REC_hyHK_CKI1_RcsC-like"/>
    <property type="match status" value="1"/>
</dbReference>
<evidence type="ECO:0000313" key="23">
    <source>
        <dbReference type="Proteomes" id="UP000501891"/>
    </source>
</evidence>
<feature type="transmembrane region" description="Helical" evidence="18">
    <location>
        <begin position="38"/>
        <end position="56"/>
    </location>
</feature>
<keyword evidence="10" id="KW-0067">ATP-binding</keyword>
<dbReference type="InterPro" id="IPR008207">
    <property type="entry name" value="Sig_transdc_His_kin_Hpt_dom"/>
</dbReference>
<dbReference type="PANTHER" id="PTHR45339">
    <property type="entry name" value="HYBRID SIGNAL TRANSDUCTION HISTIDINE KINASE J"/>
    <property type="match status" value="1"/>
</dbReference>
<dbReference type="PANTHER" id="PTHR45339:SF1">
    <property type="entry name" value="HYBRID SIGNAL TRANSDUCTION HISTIDINE KINASE J"/>
    <property type="match status" value="1"/>
</dbReference>
<evidence type="ECO:0000256" key="12">
    <source>
        <dbReference type="ARBA" id="ARBA00023012"/>
    </source>
</evidence>
<dbReference type="InterPro" id="IPR003661">
    <property type="entry name" value="HisK_dim/P_dom"/>
</dbReference>
<feature type="modified residue" description="4-aspartylphosphate" evidence="17">
    <location>
        <position position="518"/>
    </location>
</feature>
<dbReference type="InterPro" id="IPR036641">
    <property type="entry name" value="HPT_dom_sf"/>
</dbReference>
<evidence type="ECO:0000256" key="11">
    <source>
        <dbReference type="ARBA" id="ARBA00022989"/>
    </source>
</evidence>
<feature type="domain" description="Response regulatory" evidence="20">
    <location>
        <begin position="469"/>
        <end position="587"/>
    </location>
</feature>
<dbReference type="InterPro" id="IPR003594">
    <property type="entry name" value="HATPase_dom"/>
</dbReference>
<dbReference type="SUPFAM" id="SSF47384">
    <property type="entry name" value="Homodimeric domain of signal transducing histidine kinase"/>
    <property type="match status" value="1"/>
</dbReference>
<organism evidence="22 23">
    <name type="scientific">Aerophototrophica crusticola</name>
    <dbReference type="NCBI Taxonomy" id="1709002"/>
    <lineage>
        <taxon>Bacteria</taxon>
        <taxon>Pseudomonadati</taxon>
        <taxon>Pseudomonadota</taxon>
        <taxon>Alphaproteobacteria</taxon>
        <taxon>Rhodospirillales</taxon>
        <taxon>Rhodospirillaceae</taxon>
        <taxon>Aerophototrophica</taxon>
    </lineage>
</organism>
<evidence type="ECO:0000259" key="21">
    <source>
        <dbReference type="PROSITE" id="PS50894"/>
    </source>
</evidence>
<evidence type="ECO:0000259" key="19">
    <source>
        <dbReference type="PROSITE" id="PS50109"/>
    </source>
</evidence>
<evidence type="ECO:0000256" key="1">
    <source>
        <dbReference type="ARBA" id="ARBA00000085"/>
    </source>
</evidence>
<feature type="modified residue" description="Phosphohistidine" evidence="16">
    <location>
        <position position="660"/>
    </location>
</feature>
<evidence type="ECO:0000259" key="20">
    <source>
        <dbReference type="PROSITE" id="PS50110"/>
    </source>
</evidence>
<name>A0A858RC19_9PROT</name>
<keyword evidence="6" id="KW-0808">Transferase</keyword>
<protein>
    <recommendedName>
        <fullName evidence="15">Sensory/regulatory protein RpfC</fullName>
        <ecNumber evidence="3">2.7.13.3</ecNumber>
    </recommendedName>
</protein>
<dbReference type="Gene3D" id="1.10.287.130">
    <property type="match status" value="1"/>
</dbReference>
<proteinExistence type="predicted"/>
<dbReference type="CDD" id="cd00082">
    <property type="entry name" value="HisKA"/>
    <property type="match status" value="1"/>
</dbReference>
<feature type="domain" description="HPt" evidence="21">
    <location>
        <begin position="621"/>
        <end position="714"/>
    </location>
</feature>
<evidence type="ECO:0000256" key="3">
    <source>
        <dbReference type="ARBA" id="ARBA00012438"/>
    </source>
</evidence>
<keyword evidence="5 17" id="KW-0597">Phosphoprotein</keyword>
<keyword evidence="11 18" id="KW-1133">Transmembrane helix</keyword>
<comment type="subcellular location">
    <subcellularLocation>
        <location evidence="2">Cell membrane</location>
        <topology evidence="2">Multi-pass membrane protein</topology>
    </subcellularLocation>
</comment>
<dbReference type="SUPFAM" id="SSF55874">
    <property type="entry name" value="ATPase domain of HSP90 chaperone/DNA topoisomerase II/histidine kinase"/>
    <property type="match status" value="1"/>
</dbReference>
<dbReference type="InterPro" id="IPR036097">
    <property type="entry name" value="HisK_dim/P_sf"/>
</dbReference>
<evidence type="ECO:0000256" key="15">
    <source>
        <dbReference type="ARBA" id="ARBA00068150"/>
    </source>
</evidence>
<dbReference type="InterPro" id="IPR011006">
    <property type="entry name" value="CheY-like_superfamily"/>
</dbReference>
<evidence type="ECO:0000313" key="22">
    <source>
        <dbReference type="EMBL" id="QJE74702.1"/>
    </source>
</evidence>
<feature type="domain" description="Histidine kinase" evidence="19">
    <location>
        <begin position="229"/>
        <end position="450"/>
    </location>
</feature>
<dbReference type="Gene3D" id="1.20.120.160">
    <property type="entry name" value="HPT domain"/>
    <property type="match status" value="1"/>
</dbReference>
<comment type="catalytic activity">
    <reaction evidence="1">
        <text>ATP + protein L-histidine = ADP + protein N-phospho-L-histidine.</text>
        <dbReference type="EC" id="2.7.13.3"/>
    </reaction>
</comment>
<dbReference type="GO" id="GO:0005524">
    <property type="term" value="F:ATP binding"/>
    <property type="evidence" value="ECO:0007669"/>
    <property type="project" value="UniProtKB-KW"/>
</dbReference>
<feature type="transmembrane region" description="Helical" evidence="18">
    <location>
        <begin position="100"/>
        <end position="121"/>
    </location>
</feature>
<dbReference type="SUPFAM" id="SSF52172">
    <property type="entry name" value="CheY-like"/>
    <property type="match status" value="1"/>
</dbReference>
<evidence type="ECO:0000256" key="10">
    <source>
        <dbReference type="ARBA" id="ARBA00022840"/>
    </source>
</evidence>
<dbReference type="FunFam" id="3.30.565.10:FF:000010">
    <property type="entry name" value="Sensor histidine kinase RcsC"/>
    <property type="match status" value="1"/>
</dbReference>
<evidence type="ECO:0000256" key="6">
    <source>
        <dbReference type="ARBA" id="ARBA00022679"/>
    </source>
</evidence>
<dbReference type="SMART" id="SM00388">
    <property type="entry name" value="HisKA"/>
    <property type="match status" value="1"/>
</dbReference>
<dbReference type="InterPro" id="IPR004358">
    <property type="entry name" value="Sig_transdc_His_kin-like_C"/>
</dbReference>
<keyword evidence="23" id="KW-1185">Reference proteome</keyword>
<dbReference type="GO" id="GO:0005886">
    <property type="term" value="C:plasma membrane"/>
    <property type="evidence" value="ECO:0007669"/>
    <property type="project" value="UniProtKB-SubCell"/>
</dbReference>
<keyword evidence="8" id="KW-0547">Nucleotide-binding</keyword>
<dbReference type="Gene3D" id="3.40.50.2300">
    <property type="match status" value="1"/>
</dbReference>
<evidence type="ECO:0000256" key="8">
    <source>
        <dbReference type="ARBA" id="ARBA00022741"/>
    </source>
</evidence>
<evidence type="ECO:0000256" key="2">
    <source>
        <dbReference type="ARBA" id="ARBA00004651"/>
    </source>
</evidence>
<evidence type="ECO:0000256" key="17">
    <source>
        <dbReference type="PROSITE-ProRule" id="PRU00169"/>
    </source>
</evidence>
<keyword evidence="4" id="KW-1003">Cell membrane</keyword>
<dbReference type="PRINTS" id="PR00344">
    <property type="entry name" value="BCTRLSENSOR"/>
</dbReference>
<dbReference type="InterPro" id="IPR036890">
    <property type="entry name" value="HATPase_C_sf"/>
</dbReference>
<dbReference type="Pfam" id="PF00072">
    <property type="entry name" value="Response_reg"/>
    <property type="match status" value="1"/>
</dbReference>
<dbReference type="PROSITE" id="PS50109">
    <property type="entry name" value="HIS_KIN"/>
    <property type="match status" value="1"/>
</dbReference>
<dbReference type="EMBL" id="CP051775">
    <property type="protein sequence ID" value="QJE74702.1"/>
    <property type="molecule type" value="Genomic_DNA"/>
</dbReference>
<dbReference type="SUPFAM" id="SSF47226">
    <property type="entry name" value="Histidine-containing phosphotransfer domain, HPT domain"/>
    <property type="match status" value="1"/>
</dbReference>